<feature type="transmembrane region" description="Helical" evidence="10">
    <location>
        <begin position="357"/>
        <end position="377"/>
    </location>
</feature>
<dbReference type="FunFam" id="1.20.1560.10:FF:000013">
    <property type="entry name" value="ABC transporter C family member 2"/>
    <property type="match status" value="1"/>
</dbReference>
<dbReference type="GO" id="GO:0140359">
    <property type="term" value="F:ABC-type transporter activity"/>
    <property type="evidence" value="ECO:0007669"/>
    <property type="project" value="InterPro"/>
</dbReference>
<dbReference type="InterPro" id="IPR003593">
    <property type="entry name" value="AAA+_ATPase"/>
</dbReference>
<evidence type="ECO:0000256" key="5">
    <source>
        <dbReference type="ARBA" id="ARBA00022737"/>
    </source>
</evidence>
<feature type="transmembrane region" description="Helical" evidence="10">
    <location>
        <begin position="319"/>
        <end position="337"/>
    </location>
</feature>
<dbReference type="PROSITE" id="PS50929">
    <property type="entry name" value="ABC_TM1F"/>
    <property type="match status" value="2"/>
</dbReference>
<dbReference type="PANTHER" id="PTHR24223">
    <property type="entry name" value="ATP-BINDING CASSETTE SUB-FAMILY C"/>
    <property type="match status" value="1"/>
</dbReference>
<organism evidence="13 14">
    <name type="scientific">Dracunculus medinensis</name>
    <name type="common">Guinea worm</name>
    <dbReference type="NCBI Taxonomy" id="318479"/>
    <lineage>
        <taxon>Eukaryota</taxon>
        <taxon>Metazoa</taxon>
        <taxon>Ecdysozoa</taxon>
        <taxon>Nematoda</taxon>
        <taxon>Chromadorea</taxon>
        <taxon>Rhabditida</taxon>
        <taxon>Spirurina</taxon>
        <taxon>Dracunculoidea</taxon>
        <taxon>Dracunculidae</taxon>
        <taxon>Dracunculus</taxon>
    </lineage>
</organism>
<keyword evidence="6" id="KW-0547">Nucleotide-binding</keyword>
<comment type="similarity">
    <text evidence="2">Belongs to the ABC transporter superfamily. ABCC family. Conjugate transporter (TC 3.A.1.208) subfamily.</text>
</comment>
<keyword evidence="4 10" id="KW-0812">Transmembrane</keyword>
<feature type="domain" description="ABC transmembrane type-1" evidence="12">
    <location>
        <begin position="611"/>
        <end position="839"/>
    </location>
</feature>
<keyword evidence="8 10" id="KW-1133">Transmembrane helix</keyword>
<dbReference type="PANTHER" id="PTHR24223:SF415">
    <property type="entry name" value="FI20190P1"/>
    <property type="match status" value="1"/>
</dbReference>
<evidence type="ECO:0000313" key="13">
    <source>
        <dbReference type="Proteomes" id="UP000038040"/>
    </source>
</evidence>
<dbReference type="WBParaSite" id="DME_0001034901-mRNA-1">
    <property type="protein sequence ID" value="DME_0001034901-mRNA-1"/>
    <property type="gene ID" value="DME_0001034901"/>
</dbReference>
<evidence type="ECO:0000256" key="7">
    <source>
        <dbReference type="ARBA" id="ARBA00022840"/>
    </source>
</evidence>
<evidence type="ECO:0000256" key="9">
    <source>
        <dbReference type="ARBA" id="ARBA00023136"/>
    </source>
</evidence>
<dbReference type="Gene3D" id="3.40.50.300">
    <property type="entry name" value="P-loop containing nucleotide triphosphate hydrolases"/>
    <property type="match status" value="2"/>
</dbReference>
<dbReference type="FunFam" id="1.20.1560.10:FF:000081">
    <property type="entry name" value="Protein CBG24505"/>
    <property type="match status" value="1"/>
</dbReference>
<feature type="transmembrane region" description="Helical" evidence="10">
    <location>
        <begin position="681"/>
        <end position="714"/>
    </location>
</feature>
<evidence type="ECO:0000256" key="4">
    <source>
        <dbReference type="ARBA" id="ARBA00022692"/>
    </source>
</evidence>
<dbReference type="Pfam" id="PF00664">
    <property type="entry name" value="ABC_membrane"/>
    <property type="match status" value="2"/>
</dbReference>
<dbReference type="CDD" id="cd03250">
    <property type="entry name" value="ABCC_MRP_domain1"/>
    <property type="match status" value="1"/>
</dbReference>
<feature type="transmembrane region" description="Helical" evidence="10">
    <location>
        <begin position="243"/>
        <end position="264"/>
    </location>
</feature>
<dbReference type="Pfam" id="PF00005">
    <property type="entry name" value="ABC_tran"/>
    <property type="match status" value="2"/>
</dbReference>
<evidence type="ECO:0000256" key="6">
    <source>
        <dbReference type="ARBA" id="ARBA00022741"/>
    </source>
</evidence>
<keyword evidence="3" id="KW-0813">Transport</keyword>
<dbReference type="CDD" id="cd18595">
    <property type="entry name" value="ABC_6TM_MRP1_2_3_6_D1_like"/>
    <property type="match status" value="1"/>
</dbReference>
<dbReference type="CDD" id="cd03244">
    <property type="entry name" value="ABCC_MRP_domain2"/>
    <property type="match status" value="1"/>
</dbReference>
<evidence type="ECO:0000256" key="3">
    <source>
        <dbReference type="ARBA" id="ARBA00022448"/>
    </source>
</evidence>
<dbReference type="PROSITE" id="PS50893">
    <property type="entry name" value="ABC_TRANSPORTER_2"/>
    <property type="match status" value="2"/>
</dbReference>
<dbReference type="InterPro" id="IPR011527">
    <property type="entry name" value="ABC1_TM_dom"/>
</dbReference>
<feature type="transmembrane region" description="Helical" evidence="10">
    <location>
        <begin position="220"/>
        <end position="237"/>
    </location>
</feature>
<name>A0A158Q6K6_DRAME</name>
<dbReference type="GO" id="GO:0016020">
    <property type="term" value="C:membrane"/>
    <property type="evidence" value="ECO:0007669"/>
    <property type="project" value="InterPro"/>
</dbReference>
<keyword evidence="9 10" id="KW-0472">Membrane</keyword>
<dbReference type="FunFam" id="3.40.50.300:FF:000074">
    <property type="entry name" value="Multidrug resistance-associated protein 5 isoform 1"/>
    <property type="match status" value="1"/>
</dbReference>
<evidence type="ECO:0000313" key="14">
    <source>
        <dbReference type="WBParaSite" id="DME_0001034901-mRNA-1"/>
    </source>
</evidence>
<feature type="domain" description="ABC transmembrane type-1" evidence="12">
    <location>
        <begin position="110"/>
        <end position="374"/>
    </location>
</feature>
<dbReference type="InterPro" id="IPR027417">
    <property type="entry name" value="P-loop_NTPase"/>
</dbReference>
<keyword evidence="5" id="KW-0677">Repeat</keyword>
<accession>A0A158Q6K6</accession>
<dbReference type="CDD" id="cd18603">
    <property type="entry name" value="ABC_6TM_MRP1_2_3_6_D2_like"/>
    <property type="match status" value="1"/>
</dbReference>
<feature type="transmembrane region" description="Helical" evidence="10">
    <location>
        <begin position="90"/>
        <end position="111"/>
    </location>
</feature>
<dbReference type="InterPro" id="IPR050173">
    <property type="entry name" value="ABC_transporter_C-like"/>
</dbReference>
<protein>
    <submittedName>
        <fullName evidence="14">Multidrug resistance-associated protein lethal(2)03659</fullName>
    </submittedName>
</protein>
<dbReference type="GO" id="GO:0005524">
    <property type="term" value="F:ATP binding"/>
    <property type="evidence" value="ECO:0007669"/>
    <property type="project" value="UniProtKB-KW"/>
</dbReference>
<evidence type="ECO:0000259" key="12">
    <source>
        <dbReference type="PROSITE" id="PS50929"/>
    </source>
</evidence>
<keyword evidence="7" id="KW-0067">ATP-binding</keyword>
<dbReference type="InterPro" id="IPR036640">
    <property type="entry name" value="ABC1_TM_sf"/>
</dbReference>
<feature type="domain" description="ABC transporter" evidence="11">
    <location>
        <begin position="876"/>
        <end position="1110"/>
    </location>
</feature>
<dbReference type="Gene3D" id="1.20.1560.10">
    <property type="entry name" value="ABC transporter type 1, transmembrane domain"/>
    <property type="match status" value="2"/>
</dbReference>
<sequence>LDSSFLNRIILWWLNPLFLLGYRQDLKINNLFELSEGKKSVYLTRKWEQLWLPVFENKFGKYFRIKNILRTHSEQNEKASKNYQLEPPSIIWLLFLMFKYELLTATGVKIFSDILQFAGPFLLSELLTFISISNITIWKGVGLAVALFVCSQLRSLLLNYYFYLMFRTSIKVQSTLTTAIYRKVLKLSNSAKKNRTIGEIINLMAIDVERFQMIIPHIQQLWSCPFQITLVILYLFYILGSSIISVVVIMILFIPLNIYGSIIVKRWQVKQMDLKDQRAKMCSEVLNAIKIIKLFAWEPPMARKIENIRKNELKYVQKFGFARAIVTALAFAVFTLTSKKNILTPQVAFVSLTLFNLLRSPITMIGLLIQQMVQAVVANKRLKEFLIADELDPKSIERLPAEGSFIEDTTIKKSVEINLAVPVGEIIAIVGRVGSGKSSFLYSLLGEMDKLSGRAILKGKIAYVQQQPWIRNLSLRENIIFGRKFDQILYDEVIEACALNKDIAMLPNGDFTEIGEKGVNLSGGQKARVSLARAIYQNCDVYLLDDPLSAVDSHVGKHIYDRVIGPSGLLRNKTRILVTHNLTHLKTINKIFNYINFRSSSLSVNPISKSTLFSVICFSLSIIALMLSGVRASRNLHSPLLHNILRSPMLFFDTTPIGRILNRFGKDIDVIDLLLPLNFRYLMMCVVNILSTFILIIISTRLFIIVIIPLRIFVPTSRQLKRLESVHRSPIYTHFGETIQGSASIRAFNQVDRFCEISQDYVDTYIRVRYLNLISFTWLAIRLELIGNCVIFFASLFAVIAQDWGVAITAGTAGLSISCSLNVTEALNFAVRQISELESNIVAVERVKEYTETSTEAEWRIPNCIKEKGWPNHGCIEFRNYSTRYRPDLDLVIEKMNIKIHPAEKVGIVGRTGAGKSSLTLALFRMIEPTEGQILIDQLDIADLGLHDLRSNLTIIPQEPVLFSGTLRFNLDPFEEYDDNQIWQALHLSHLKSFTDELTNGLNFMLIEGGENMSVGQRQLVCLARALLRKSKVLILDEATAAVDLVTDNLIQDAIRREFKSSTILTIAHRLNTIMDYDRVMVLEEGRIKEFDAPQVLLSDHSSIFYSMALDAKLVE</sequence>
<dbReference type="InterPro" id="IPR017871">
    <property type="entry name" value="ABC_transporter-like_CS"/>
</dbReference>
<dbReference type="AlphaFoldDB" id="A0A158Q6K6"/>
<feature type="transmembrane region" description="Helical" evidence="10">
    <location>
        <begin position="776"/>
        <end position="800"/>
    </location>
</feature>
<feature type="transmembrane region" description="Helical" evidence="10">
    <location>
        <begin position="611"/>
        <end position="630"/>
    </location>
</feature>
<dbReference type="InterPro" id="IPR003439">
    <property type="entry name" value="ABC_transporter-like_ATP-bd"/>
</dbReference>
<evidence type="ECO:0000256" key="10">
    <source>
        <dbReference type="SAM" id="Phobius"/>
    </source>
</evidence>
<dbReference type="SMART" id="SM00382">
    <property type="entry name" value="AAA"/>
    <property type="match status" value="2"/>
</dbReference>
<dbReference type="FunFam" id="3.40.50.300:FF:000997">
    <property type="entry name" value="Multidrug resistance-associated protein 1"/>
    <property type="match status" value="1"/>
</dbReference>
<evidence type="ECO:0000259" key="11">
    <source>
        <dbReference type="PROSITE" id="PS50893"/>
    </source>
</evidence>
<dbReference type="Proteomes" id="UP000038040">
    <property type="component" value="Unplaced"/>
</dbReference>
<dbReference type="PROSITE" id="PS00211">
    <property type="entry name" value="ABC_TRANSPORTER_1"/>
    <property type="match status" value="2"/>
</dbReference>
<proteinExistence type="inferred from homology"/>
<comment type="subcellular location">
    <subcellularLocation>
        <location evidence="1">Endomembrane system</location>
        <topology evidence="1">Multi-pass membrane protein</topology>
    </subcellularLocation>
</comment>
<dbReference type="SUPFAM" id="SSF90123">
    <property type="entry name" value="ABC transporter transmembrane region"/>
    <property type="match status" value="2"/>
</dbReference>
<dbReference type="GO" id="GO:0012505">
    <property type="term" value="C:endomembrane system"/>
    <property type="evidence" value="ECO:0007669"/>
    <property type="project" value="UniProtKB-SubCell"/>
</dbReference>
<reference evidence="14" key="1">
    <citation type="submission" date="2016-04" db="UniProtKB">
        <authorList>
            <consortium name="WormBaseParasite"/>
        </authorList>
    </citation>
    <scope>IDENTIFICATION</scope>
</reference>
<evidence type="ECO:0000256" key="8">
    <source>
        <dbReference type="ARBA" id="ARBA00022989"/>
    </source>
</evidence>
<evidence type="ECO:0000256" key="1">
    <source>
        <dbReference type="ARBA" id="ARBA00004127"/>
    </source>
</evidence>
<dbReference type="SUPFAM" id="SSF52540">
    <property type="entry name" value="P-loop containing nucleoside triphosphate hydrolases"/>
    <property type="match status" value="2"/>
</dbReference>
<dbReference type="GO" id="GO:0016887">
    <property type="term" value="F:ATP hydrolysis activity"/>
    <property type="evidence" value="ECO:0007669"/>
    <property type="project" value="InterPro"/>
</dbReference>
<feature type="domain" description="ABC transporter" evidence="11">
    <location>
        <begin position="391"/>
        <end position="624"/>
    </location>
</feature>
<evidence type="ECO:0000256" key="2">
    <source>
        <dbReference type="ARBA" id="ARBA00009726"/>
    </source>
</evidence>